<dbReference type="Gene3D" id="2.60.120.200">
    <property type="match status" value="1"/>
</dbReference>
<keyword evidence="4" id="KW-1185">Reference proteome</keyword>
<sequence>MTHSYKATHLGRHWRKLALLGLLSLGYQAAQAQTPVRYAPSAVQNVAGTYTDLGTTGTAITTANTDDDNSATTPLGFTFQFNGQSFTDFVLNTNGIIRLGTAAPSATNLFGVYENGQAPGVDPITSTSAADVNLIAPFNFDLEAGSATGGTEYRVSTTGTAPNRVTTIQWKNVSDKAGGNAKQYASFNFQVKLYETTNNIEFVYGPAVAATTGTDIARYPTVGIKGSGSAAGQTVLGNRTSSAAAWSTTAFITGVYTTSTHNFRRSTTPDVGRTYRFRPQLANDASVATIHTLGKLAVPNSLPHTVAAAVTNNGSNALTNVPVTLTVTGANTFTSTKTIATLAPGTTQAVTFDAYPTTLATGTNNLTVTIPADDENSNNSLPYTQKVTADQVAYVDDTRAFAGSVGVGSDGGILATKYKNTQTTTVSRITAYFLASTTASTYRFLVMDASGTGGTPGTVLYTSPIQTRPTAASIVTFTVPQPAPVITGDFYLGVQEVAGNVGIAYQQEDPLRTGTFYYQTPGSAWIPVNNTALRTRLGVEATFSPVPTCLPPTNVAVTDITATTATVTFTAANANGTGYTVVYGPRGFNPATSGTTVSGATSPITITGLTSGMPYDVYVRTACGTTETSYLSPAVVSFTTVCVAPQITAFPYSQNFDSGTASLLPCGVTVANVNNDTRTWTPASTDVQGGAPASAPYHMRYIYSPNFAADDWFFLPAMTLQAGFTYQVAFKYKAAVNNSSEKLEVKYGTATTPAGQTNLLWRNESITNTTYATTTAGTAAGQVLPITPTTTGTYYVGFRVFSDANQYNLYVDDVTVTATAVTSSSAALLRAISVFPNPSAGKLSIEVSNANARNGLQVEISNMVGQRVHTATIRDNMTNQLDLSGLANGMYVVKVRNGNEYMVRNISIQK</sequence>
<dbReference type="RefSeq" id="WP_315999975.1">
    <property type="nucleotide sequence ID" value="NZ_JAWDJT010000016.1"/>
</dbReference>
<feature type="domain" description="Fibronectin type-III" evidence="2">
    <location>
        <begin position="551"/>
        <end position="643"/>
    </location>
</feature>
<feature type="signal peptide" evidence="1">
    <location>
        <begin position="1"/>
        <end position="32"/>
    </location>
</feature>
<dbReference type="Pfam" id="PF07705">
    <property type="entry name" value="CARDB"/>
    <property type="match status" value="1"/>
</dbReference>
<dbReference type="Proteomes" id="UP001250698">
    <property type="component" value="Unassembled WGS sequence"/>
</dbReference>
<protein>
    <submittedName>
        <fullName evidence="3">T9SS type A sorting domain-containing protein</fullName>
    </submittedName>
</protein>
<reference evidence="3 4" key="1">
    <citation type="submission" date="2023-10" db="EMBL/GenBank/DDBJ databases">
        <title>Hymenobacter endophyticus sp. nov., an isolate from the leaf tissues of wheat.</title>
        <authorList>
            <person name="Dai Y."/>
        </authorList>
    </citation>
    <scope>NUCLEOTIDE SEQUENCE [LARGE SCALE GENOMIC DNA]</scope>
    <source>
        <strain evidence="3 4">ZK17L-C2</strain>
    </source>
</reference>
<evidence type="ECO:0000313" key="3">
    <source>
        <dbReference type="EMBL" id="MDU0372616.1"/>
    </source>
</evidence>
<dbReference type="Pfam" id="PF18962">
    <property type="entry name" value="Por_Secre_tail"/>
    <property type="match status" value="1"/>
</dbReference>
<name>A0ABU3TMK0_9BACT</name>
<dbReference type="Gene3D" id="2.60.40.10">
    <property type="entry name" value="Immunoglobulins"/>
    <property type="match status" value="1"/>
</dbReference>
<evidence type="ECO:0000313" key="4">
    <source>
        <dbReference type="Proteomes" id="UP001250698"/>
    </source>
</evidence>
<dbReference type="SMART" id="SM00060">
    <property type="entry name" value="FN3"/>
    <property type="match status" value="1"/>
</dbReference>
<dbReference type="Pfam" id="PF00041">
    <property type="entry name" value="fn3"/>
    <property type="match status" value="1"/>
</dbReference>
<dbReference type="InterPro" id="IPR026444">
    <property type="entry name" value="Secre_tail"/>
</dbReference>
<comment type="caution">
    <text evidence="3">The sequence shown here is derived from an EMBL/GenBank/DDBJ whole genome shotgun (WGS) entry which is preliminary data.</text>
</comment>
<dbReference type="InterPro" id="IPR011635">
    <property type="entry name" value="CARDB"/>
</dbReference>
<organism evidence="3 4">
    <name type="scientific">Hymenobacter endophyticus</name>
    <dbReference type="NCBI Taxonomy" id="3076335"/>
    <lineage>
        <taxon>Bacteria</taxon>
        <taxon>Pseudomonadati</taxon>
        <taxon>Bacteroidota</taxon>
        <taxon>Cytophagia</taxon>
        <taxon>Cytophagales</taxon>
        <taxon>Hymenobacteraceae</taxon>
        <taxon>Hymenobacter</taxon>
    </lineage>
</organism>
<dbReference type="InterPro" id="IPR013783">
    <property type="entry name" value="Ig-like_fold"/>
</dbReference>
<dbReference type="EMBL" id="JAWDJT010000016">
    <property type="protein sequence ID" value="MDU0372616.1"/>
    <property type="molecule type" value="Genomic_DNA"/>
</dbReference>
<feature type="chain" id="PRO_5045175131" evidence="1">
    <location>
        <begin position="33"/>
        <end position="910"/>
    </location>
</feature>
<dbReference type="SUPFAM" id="SSF49265">
    <property type="entry name" value="Fibronectin type III"/>
    <property type="match status" value="1"/>
</dbReference>
<proteinExistence type="predicted"/>
<accession>A0ABU3TMK0</accession>
<keyword evidence="1" id="KW-0732">Signal</keyword>
<gene>
    <name evidence="3" type="ORF">ROI90_19565</name>
</gene>
<dbReference type="NCBIfam" id="TIGR04183">
    <property type="entry name" value="Por_Secre_tail"/>
    <property type="match status" value="1"/>
</dbReference>
<dbReference type="PROSITE" id="PS50853">
    <property type="entry name" value="FN3"/>
    <property type="match status" value="1"/>
</dbReference>
<evidence type="ECO:0000259" key="2">
    <source>
        <dbReference type="PROSITE" id="PS50853"/>
    </source>
</evidence>
<dbReference type="InterPro" id="IPR003961">
    <property type="entry name" value="FN3_dom"/>
</dbReference>
<evidence type="ECO:0000256" key="1">
    <source>
        <dbReference type="SAM" id="SignalP"/>
    </source>
</evidence>
<dbReference type="InterPro" id="IPR036116">
    <property type="entry name" value="FN3_sf"/>
</dbReference>